<dbReference type="PANTHER" id="PTHR45663">
    <property type="entry name" value="GEO12009P1"/>
    <property type="match status" value="1"/>
</dbReference>
<dbReference type="Pfam" id="PF00085">
    <property type="entry name" value="Thioredoxin"/>
    <property type="match status" value="1"/>
</dbReference>
<dbReference type="InterPro" id="IPR013766">
    <property type="entry name" value="Thioredoxin_domain"/>
</dbReference>
<dbReference type="SUPFAM" id="SSF52833">
    <property type="entry name" value="Thioredoxin-like"/>
    <property type="match status" value="1"/>
</dbReference>
<feature type="domain" description="Thioredoxin" evidence="1">
    <location>
        <begin position="52"/>
        <end position="178"/>
    </location>
</feature>
<evidence type="ECO:0000259" key="1">
    <source>
        <dbReference type="PROSITE" id="PS51352"/>
    </source>
</evidence>
<reference evidence="2" key="1">
    <citation type="submission" date="2021-01" db="EMBL/GenBank/DDBJ databases">
        <authorList>
            <person name="Corre E."/>
            <person name="Pelletier E."/>
            <person name="Niang G."/>
            <person name="Scheremetjew M."/>
            <person name="Finn R."/>
            <person name="Kale V."/>
            <person name="Holt S."/>
            <person name="Cochrane G."/>
            <person name="Meng A."/>
            <person name="Brown T."/>
            <person name="Cohen L."/>
        </authorList>
    </citation>
    <scope>NUCLEOTIDE SEQUENCE</scope>
    <source>
        <strain evidence="2">CCMP3276</strain>
    </source>
</reference>
<gene>
    <name evidence="2" type="ORF">EMAD1354_LOCUS289</name>
</gene>
<dbReference type="EMBL" id="HBFE01000437">
    <property type="protein sequence ID" value="CAD8724212.1"/>
    <property type="molecule type" value="Transcribed_RNA"/>
</dbReference>
<organism evidence="2">
    <name type="scientific">Erythrolobus madagascarensis</name>
    <dbReference type="NCBI Taxonomy" id="708628"/>
    <lineage>
        <taxon>Eukaryota</taxon>
        <taxon>Rhodophyta</taxon>
        <taxon>Bangiophyceae</taxon>
        <taxon>Porphyridiales</taxon>
        <taxon>Porphyridiaceae</taxon>
        <taxon>Erythrolobus</taxon>
    </lineage>
</organism>
<dbReference type="PANTHER" id="PTHR45663:SF11">
    <property type="entry name" value="GEO12009P1"/>
    <property type="match status" value="1"/>
</dbReference>
<proteinExistence type="predicted"/>
<dbReference type="InterPro" id="IPR036249">
    <property type="entry name" value="Thioredoxin-like_sf"/>
</dbReference>
<dbReference type="PROSITE" id="PS51352">
    <property type="entry name" value="THIOREDOXIN_2"/>
    <property type="match status" value="1"/>
</dbReference>
<dbReference type="Gene3D" id="3.40.30.10">
    <property type="entry name" value="Glutaredoxin"/>
    <property type="match status" value="1"/>
</dbReference>
<dbReference type="CDD" id="cd02947">
    <property type="entry name" value="TRX_family"/>
    <property type="match status" value="1"/>
</dbReference>
<dbReference type="AlphaFoldDB" id="A0A7S0T4X2"/>
<dbReference type="GO" id="GO:0005737">
    <property type="term" value="C:cytoplasm"/>
    <property type="evidence" value="ECO:0007669"/>
    <property type="project" value="TreeGrafter"/>
</dbReference>
<evidence type="ECO:0000313" key="2">
    <source>
        <dbReference type="EMBL" id="CAD8724212.1"/>
    </source>
</evidence>
<dbReference type="GO" id="GO:0015035">
    <property type="term" value="F:protein-disulfide reductase activity"/>
    <property type="evidence" value="ECO:0007669"/>
    <property type="project" value="TreeGrafter"/>
</dbReference>
<sequence>MEYSGVERLGFVTVGGALQKSRVGRTSACERYSLRALGFASRRARSAACCSARAVLQAPPLDGAGLGTHGESDGAVVSVGNLQQFRSVISDAPLVMVKVAAKWCRACKKVERPFARVAEKWDPQLKCAAVDYQESPDIVVELGIRSLPTFVLYKNGQRIDHFSARDADTLEEHVLDNL</sequence>
<protein>
    <recommendedName>
        <fullName evidence="1">Thioredoxin domain-containing protein</fullName>
    </recommendedName>
</protein>
<name>A0A7S0T4X2_9RHOD</name>
<accession>A0A7S0T4X2</accession>